<reference evidence="1 2" key="1">
    <citation type="journal article" date="2014" name="Agronomy (Basel)">
        <title>A Draft Genome Sequence for Ensete ventricosum, the Drought-Tolerant Tree Against Hunger.</title>
        <authorList>
            <person name="Harrison J."/>
            <person name="Moore K.A."/>
            <person name="Paszkiewicz K."/>
            <person name="Jones T."/>
            <person name="Grant M."/>
            <person name="Ambacheew D."/>
            <person name="Muzemil S."/>
            <person name="Studholme D.J."/>
        </authorList>
    </citation>
    <scope>NUCLEOTIDE SEQUENCE [LARGE SCALE GENOMIC DNA]</scope>
</reference>
<accession>A0A426WVR3</accession>
<sequence length="74" mass="7782">IILFSKGCRNPSFPFYATAVATAPMQAAAALARWQPHYQGAATPAAGATIPAGGRVGRPLRAPYSRHPLRAMCC</sequence>
<feature type="non-terminal residue" evidence="1">
    <location>
        <position position="1"/>
    </location>
</feature>
<name>A0A426WVR3_ENSVE</name>
<gene>
    <name evidence="1" type="ORF">B296_00056711</name>
</gene>
<dbReference type="EMBL" id="AMZH03040825">
    <property type="protein sequence ID" value="RRT31357.1"/>
    <property type="molecule type" value="Genomic_DNA"/>
</dbReference>
<protein>
    <submittedName>
        <fullName evidence="1">Uncharacterized protein</fullName>
    </submittedName>
</protein>
<evidence type="ECO:0000313" key="2">
    <source>
        <dbReference type="Proteomes" id="UP000287651"/>
    </source>
</evidence>
<organism evidence="1 2">
    <name type="scientific">Ensete ventricosum</name>
    <name type="common">Abyssinian banana</name>
    <name type="synonym">Musa ensete</name>
    <dbReference type="NCBI Taxonomy" id="4639"/>
    <lineage>
        <taxon>Eukaryota</taxon>
        <taxon>Viridiplantae</taxon>
        <taxon>Streptophyta</taxon>
        <taxon>Embryophyta</taxon>
        <taxon>Tracheophyta</taxon>
        <taxon>Spermatophyta</taxon>
        <taxon>Magnoliopsida</taxon>
        <taxon>Liliopsida</taxon>
        <taxon>Zingiberales</taxon>
        <taxon>Musaceae</taxon>
        <taxon>Ensete</taxon>
    </lineage>
</organism>
<dbReference type="AlphaFoldDB" id="A0A426WVR3"/>
<comment type="caution">
    <text evidence="1">The sequence shown here is derived from an EMBL/GenBank/DDBJ whole genome shotgun (WGS) entry which is preliminary data.</text>
</comment>
<proteinExistence type="predicted"/>
<evidence type="ECO:0000313" key="1">
    <source>
        <dbReference type="EMBL" id="RRT31357.1"/>
    </source>
</evidence>
<dbReference type="Proteomes" id="UP000287651">
    <property type="component" value="Unassembled WGS sequence"/>
</dbReference>